<dbReference type="Pfam" id="PF01047">
    <property type="entry name" value="MarR"/>
    <property type="match status" value="1"/>
</dbReference>
<gene>
    <name evidence="3" type="ORF">ACFSYH_09075</name>
</gene>
<dbReference type="Gene3D" id="1.10.10.10">
    <property type="entry name" value="Winged helix-like DNA-binding domain superfamily/Winged helix DNA-binding domain"/>
    <property type="match status" value="1"/>
</dbReference>
<sequence>MVRTVVSSSGDLVPSAVLALLGLHGPMSRADIARLLDVSPATVTQVTKNLLSREIIEERHSVPSAGGRPARLIALTQGAVGAIGVKVASTHVQIVEVAIDGDIVNAHTHTFDASAAGAVEYLGDLLEKQVENHSGKLLGIGVGIAGSVNSQESGIVNAPTLGWNDVKLGPYLRNRLDVPVLVENDVNALSVAERLYGTGQKYASFIAITIGRGIGCGMIVDGALHRGASGGAGEIGHLPTAIDGPLCDCGAYGCLEALVGQKALEATAREQKIISAEEGIAQLLEHAARGHEAAREIYRSAGYLLGRSIAGVVHTIDPEIVVLLGEGIDAWEFWQPGFERGFRSGQWATRNNLPYIVEAWADDKWALGAAALVLAAPFDARNTSGGQGKLVRERLSTHVGVGA</sequence>
<dbReference type="Proteomes" id="UP001597391">
    <property type="component" value="Unassembled WGS sequence"/>
</dbReference>
<reference evidence="4" key="1">
    <citation type="journal article" date="2019" name="Int. J. Syst. Evol. Microbiol.">
        <title>The Global Catalogue of Microorganisms (GCM) 10K type strain sequencing project: providing services to taxonomists for standard genome sequencing and annotation.</title>
        <authorList>
            <consortium name="The Broad Institute Genomics Platform"/>
            <consortium name="The Broad Institute Genome Sequencing Center for Infectious Disease"/>
            <person name="Wu L."/>
            <person name="Ma J."/>
        </authorList>
    </citation>
    <scope>NUCLEOTIDE SEQUENCE [LARGE SCALE GENOMIC DNA]</scope>
    <source>
        <strain evidence="4">KCTC 33576</strain>
    </source>
</reference>
<protein>
    <submittedName>
        <fullName evidence="3">ROK family protein</fullName>
    </submittedName>
</protein>
<dbReference type="InterPro" id="IPR000835">
    <property type="entry name" value="HTH_MarR-typ"/>
</dbReference>
<accession>A0ABW5XFT7</accession>
<evidence type="ECO:0000256" key="1">
    <source>
        <dbReference type="ARBA" id="ARBA00006479"/>
    </source>
</evidence>
<dbReference type="InterPro" id="IPR043129">
    <property type="entry name" value="ATPase_NBD"/>
</dbReference>
<dbReference type="InterPro" id="IPR036390">
    <property type="entry name" value="WH_DNA-bd_sf"/>
</dbReference>
<name>A0ABW5XFT7_9MICO</name>
<dbReference type="RefSeq" id="WP_377466599.1">
    <property type="nucleotide sequence ID" value="NZ_JBHUOP010000003.1"/>
</dbReference>
<dbReference type="InterPro" id="IPR000600">
    <property type="entry name" value="ROK"/>
</dbReference>
<dbReference type="SUPFAM" id="SSF53067">
    <property type="entry name" value="Actin-like ATPase domain"/>
    <property type="match status" value="1"/>
</dbReference>
<dbReference type="InterPro" id="IPR049874">
    <property type="entry name" value="ROK_cs"/>
</dbReference>
<dbReference type="InterPro" id="IPR036388">
    <property type="entry name" value="WH-like_DNA-bd_sf"/>
</dbReference>
<evidence type="ECO:0000313" key="4">
    <source>
        <dbReference type="Proteomes" id="UP001597391"/>
    </source>
</evidence>
<comment type="caution">
    <text evidence="3">The sequence shown here is derived from an EMBL/GenBank/DDBJ whole genome shotgun (WGS) entry which is preliminary data.</text>
</comment>
<dbReference type="Gene3D" id="3.30.420.40">
    <property type="match status" value="2"/>
</dbReference>
<dbReference type="PANTHER" id="PTHR18964:SF149">
    <property type="entry name" value="BIFUNCTIONAL UDP-N-ACETYLGLUCOSAMINE 2-EPIMERASE_N-ACETYLMANNOSAMINE KINASE"/>
    <property type="match status" value="1"/>
</dbReference>
<evidence type="ECO:0000313" key="3">
    <source>
        <dbReference type="EMBL" id="MFD2840722.1"/>
    </source>
</evidence>
<evidence type="ECO:0000259" key="2">
    <source>
        <dbReference type="Pfam" id="PF01047"/>
    </source>
</evidence>
<dbReference type="EMBL" id="JBHUOP010000003">
    <property type="protein sequence ID" value="MFD2840722.1"/>
    <property type="molecule type" value="Genomic_DNA"/>
</dbReference>
<keyword evidence="4" id="KW-1185">Reference proteome</keyword>
<dbReference type="PANTHER" id="PTHR18964">
    <property type="entry name" value="ROK (REPRESSOR, ORF, KINASE) FAMILY"/>
    <property type="match status" value="1"/>
</dbReference>
<organism evidence="3 4">
    <name type="scientific">Populibacterium corticicola</name>
    <dbReference type="NCBI Taxonomy" id="1812826"/>
    <lineage>
        <taxon>Bacteria</taxon>
        <taxon>Bacillati</taxon>
        <taxon>Actinomycetota</taxon>
        <taxon>Actinomycetes</taxon>
        <taxon>Micrococcales</taxon>
        <taxon>Jonesiaceae</taxon>
        <taxon>Populibacterium</taxon>
    </lineage>
</organism>
<dbReference type="PROSITE" id="PS01125">
    <property type="entry name" value="ROK"/>
    <property type="match status" value="1"/>
</dbReference>
<comment type="similarity">
    <text evidence="1">Belongs to the ROK (NagC/XylR) family.</text>
</comment>
<dbReference type="Pfam" id="PF00480">
    <property type="entry name" value="ROK"/>
    <property type="match status" value="1"/>
</dbReference>
<proteinExistence type="inferred from homology"/>
<feature type="domain" description="HTH marR-type" evidence="2">
    <location>
        <begin position="17"/>
        <end position="61"/>
    </location>
</feature>
<dbReference type="SUPFAM" id="SSF46785">
    <property type="entry name" value="Winged helix' DNA-binding domain"/>
    <property type="match status" value="1"/>
</dbReference>